<dbReference type="Proteomes" id="UP000236333">
    <property type="component" value="Unassembled WGS sequence"/>
</dbReference>
<reference evidence="2 3" key="1">
    <citation type="journal article" date="2017" name="Mol. Biol. Evol.">
        <title>The 4-celled Tetrabaena socialis nuclear genome reveals the essential components for genetic control of cell number at the origin of multicellularity in the volvocine lineage.</title>
        <authorList>
            <person name="Featherston J."/>
            <person name="Arakaki Y."/>
            <person name="Hanschen E.R."/>
            <person name="Ferris P.J."/>
            <person name="Michod R.E."/>
            <person name="Olson B.J.S.C."/>
            <person name="Nozaki H."/>
            <person name="Durand P.M."/>
        </authorList>
    </citation>
    <scope>NUCLEOTIDE SEQUENCE [LARGE SCALE GENOMIC DNA]</scope>
    <source>
        <strain evidence="2 3">NIES-571</strain>
    </source>
</reference>
<dbReference type="EMBL" id="PGGS01000078">
    <property type="protein sequence ID" value="PNH09796.1"/>
    <property type="molecule type" value="Genomic_DNA"/>
</dbReference>
<proteinExistence type="predicted"/>
<sequence>MLGDAIQCNPFSVDIPKAGSEQQQQPDG</sequence>
<organism evidence="2 3">
    <name type="scientific">Tetrabaena socialis</name>
    <dbReference type="NCBI Taxonomy" id="47790"/>
    <lineage>
        <taxon>Eukaryota</taxon>
        <taxon>Viridiplantae</taxon>
        <taxon>Chlorophyta</taxon>
        <taxon>core chlorophytes</taxon>
        <taxon>Chlorophyceae</taxon>
        <taxon>CS clade</taxon>
        <taxon>Chlamydomonadales</taxon>
        <taxon>Tetrabaenaceae</taxon>
        <taxon>Tetrabaena</taxon>
    </lineage>
</organism>
<feature type="region of interest" description="Disordered" evidence="1">
    <location>
        <begin position="1"/>
        <end position="28"/>
    </location>
</feature>
<evidence type="ECO:0000313" key="3">
    <source>
        <dbReference type="Proteomes" id="UP000236333"/>
    </source>
</evidence>
<evidence type="ECO:0000313" key="2">
    <source>
        <dbReference type="EMBL" id="PNH09796.1"/>
    </source>
</evidence>
<evidence type="ECO:0000256" key="1">
    <source>
        <dbReference type="SAM" id="MobiDB-lite"/>
    </source>
</evidence>
<protein>
    <submittedName>
        <fullName evidence="2">Uncharacterized protein</fullName>
    </submittedName>
</protein>
<feature type="non-terminal residue" evidence="2">
    <location>
        <position position="28"/>
    </location>
</feature>
<comment type="caution">
    <text evidence="2">The sequence shown here is derived from an EMBL/GenBank/DDBJ whole genome shotgun (WGS) entry which is preliminary data.</text>
</comment>
<gene>
    <name evidence="2" type="ORF">TSOC_003553</name>
</gene>
<name>A0A2J8ABB4_9CHLO</name>
<accession>A0A2J8ABB4</accession>
<dbReference type="AlphaFoldDB" id="A0A2J8ABB4"/>
<keyword evidence="3" id="KW-1185">Reference proteome</keyword>